<proteinExistence type="inferred from homology"/>
<evidence type="ECO:0000256" key="13">
    <source>
        <dbReference type="ARBA" id="ARBA00022777"/>
    </source>
</evidence>
<dbReference type="SUPFAM" id="SSF56112">
    <property type="entry name" value="Protein kinase-like (PK-like)"/>
    <property type="match status" value="1"/>
</dbReference>
<evidence type="ECO:0000256" key="15">
    <source>
        <dbReference type="ARBA" id="ARBA00022840"/>
    </source>
</evidence>
<evidence type="ECO:0000256" key="20">
    <source>
        <dbReference type="ARBA" id="ARBA00047899"/>
    </source>
</evidence>
<evidence type="ECO:0000256" key="22">
    <source>
        <dbReference type="PROSITE-ProRule" id="PRU10141"/>
    </source>
</evidence>
<dbReference type="InterPro" id="IPR011009">
    <property type="entry name" value="Kinase-like_dom_sf"/>
</dbReference>
<feature type="binding site" evidence="22">
    <location>
        <position position="824"/>
    </location>
    <ligand>
        <name>ATP</name>
        <dbReference type="ChEBI" id="CHEBI:30616"/>
    </ligand>
</feature>
<evidence type="ECO:0000256" key="5">
    <source>
        <dbReference type="ARBA" id="ARBA00012513"/>
    </source>
</evidence>
<evidence type="ECO:0000256" key="7">
    <source>
        <dbReference type="ARBA" id="ARBA00022527"/>
    </source>
</evidence>
<evidence type="ECO:0000256" key="1">
    <source>
        <dbReference type="ARBA" id="ARBA00004236"/>
    </source>
</evidence>
<keyword evidence="15 22" id="KW-0067">ATP-binding</keyword>
<keyword evidence="7" id="KW-0723">Serine/threonine-protein kinase</keyword>
<evidence type="ECO:0000256" key="9">
    <source>
        <dbReference type="ARBA" id="ARBA00022692"/>
    </source>
</evidence>
<evidence type="ECO:0000313" key="26">
    <source>
        <dbReference type="Proteomes" id="UP000325577"/>
    </source>
</evidence>
<dbReference type="EMBL" id="CM018051">
    <property type="protein sequence ID" value="KAA8516393.1"/>
    <property type="molecule type" value="Genomic_DNA"/>
</dbReference>
<evidence type="ECO:0000256" key="8">
    <source>
        <dbReference type="ARBA" id="ARBA00022679"/>
    </source>
</evidence>
<dbReference type="GO" id="GO:0005524">
    <property type="term" value="F:ATP binding"/>
    <property type="evidence" value="ECO:0007669"/>
    <property type="project" value="UniProtKB-UniRule"/>
</dbReference>
<keyword evidence="6" id="KW-1003">Cell membrane</keyword>
<evidence type="ECO:0000313" key="25">
    <source>
        <dbReference type="EMBL" id="KAA8516393.1"/>
    </source>
</evidence>
<dbReference type="InterPro" id="IPR017441">
    <property type="entry name" value="Protein_kinase_ATP_BS"/>
</dbReference>
<evidence type="ECO:0000256" key="19">
    <source>
        <dbReference type="ARBA" id="ARBA00023180"/>
    </source>
</evidence>
<evidence type="ECO:0000256" key="23">
    <source>
        <dbReference type="SAM" id="Phobius"/>
    </source>
</evidence>
<evidence type="ECO:0000256" key="16">
    <source>
        <dbReference type="ARBA" id="ARBA00022989"/>
    </source>
</evidence>
<dbReference type="InterPro" id="IPR050528">
    <property type="entry name" value="L-type_Lectin-RKs"/>
</dbReference>
<keyword evidence="8" id="KW-0808">Transferase</keyword>
<accession>A0A5J4ZCP1</accession>
<keyword evidence="18" id="KW-0675">Receptor</keyword>
<dbReference type="PANTHER" id="PTHR27007">
    <property type="match status" value="1"/>
</dbReference>
<dbReference type="Gene3D" id="1.10.510.10">
    <property type="entry name" value="Transferase(Phosphotransferase) domain 1"/>
    <property type="match status" value="1"/>
</dbReference>
<dbReference type="Pfam" id="PF05003">
    <property type="entry name" value="DUF668"/>
    <property type="match status" value="1"/>
</dbReference>
<evidence type="ECO:0000256" key="17">
    <source>
        <dbReference type="ARBA" id="ARBA00023136"/>
    </source>
</evidence>
<evidence type="ECO:0000256" key="18">
    <source>
        <dbReference type="ARBA" id="ARBA00023170"/>
    </source>
</evidence>
<evidence type="ECO:0000256" key="12">
    <source>
        <dbReference type="ARBA" id="ARBA00022741"/>
    </source>
</evidence>
<keyword evidence="13" id="KW-0418">Kinase</keyword>
<comment type="subcellular location">
    <subcellularLocation>
        <location evidence="1">Cell membrane</location>
    </subcellularLocation>
    <subcellularLocation>
        <location evidence="2">Membrane</location>
        <topology evidence="2">Single-pass type I membrane protein</topology>
    </subcellularLocation>
</comment>
<dbReference type="FunFam" id="2.60.120.200:FF:000086">
    <property type="entry name" value="L-type lectin-domain containing receptor kinase S.4"/>
    <property type="match status" value="1"/>
</dbReference>
<evidence type="ECO:0000256" key="14">
    <source>
        <dbReference type="ARBA" id="ARBA00022821"/>
    </source>
</evidence>
<keyword evidence="11" id="KW-0430">Lectin</keyword>
<dbReference type="GO" id="GO:0042742">
    <property type="term" value="P:defense response to bacterium"/>
    <property type="evidence" value="ECO:0007669"/>
    <property type="project" value="UniProtKB-ARBA"/>
</dbReference>
<dbReference type="GO" id="GO:0030246">
    <property type="term" value="F:carbohydrate binding"/>
    <property type="evidence" value="ECO:0007669"/>
    <property type="project" value="UniProtKB-KW"/>
</dbReference>
<keyword evidence="9 23" id="KW-0812">Transmembrane</keyword>
<comment type="catalytic activity">
    <reaction evidence="21">
        <text>L-seryl-[protein] + ATP = O-phospho-L-seryl-[protein] + ADP + H(+)</text>
        <dbReference type="Rhea" id="RHEA:17989"/>
        <dbReference type="Rhea" id="RHEA-COMP:9863"/>
        <dbReference type="Rhea" id="RHEA-COMP:11604"/>
        <dbReference type="ChEBI" id="CHEBI:15378"/>
        <dbReference type="ChEBI" id="CHEBI:29999"/>
        <dbReference type="ChEBI" id="CHEBI:30616"/>
        <dbReference type="ChEBI" id="CHEBI:83421"/>
        <dbReference type="ChEBI" id="CHEBI:456216"/>
        <dbReference type="EC" id="2.7.11.1"/>
    </reaction>
</comment>
<organism evidence="25 26">
    <name type="scientific">Nyssa sinensis</name>
    <dbReference type="NCBI Taxonomy" id="561372"/>
    <lineage>
        <taxon>Eukaryota</taxon>
        <taxon>Viridiplantae</taxon>
        <taxon>Streptophyta</taxon>
        <taxon>Embryophyta</taxon>
        <taxon>Tracheophyta</taxon>
        <taxon>Spermatophyta</taxon>
        <taxon>Magnoliopsida</taxon>
        <taxon>eudicotyledons</taxon>
        <taxon>Gunneridae</taxon>
        <taxon>Pentapetalae</taxon>
        <taxon>asterids</taxon>
        <taxon>Cornales</taxon>
        <taxon>Nyssaceae</taxon>
        <taxon>Nyssa</taxon>
    </lineage>
</organism>
<evidence type="ECO:0000256" key="2">
    <source>
        <dbReference type="ARBA" id="ARBA00004479"/>
    </source>
</evidence>
<keyword evidence="19" id="KW-0325">Glycoprotein</keyword>
<dbReference type="GO" id="GO:0005886">
    <property type="term" value="C:plasma membrane"/>
    <property type="evidence" value="ECO:0007669"/>
    <property type="project" value="UniProtKB-SubCell"/>
</dbReference>
<dbReference type="Gene3D" id="2.60.120.200">
    <property type="match status" value="1"/>
</dbReference>
<keyword evidence="12 22" id="KW-0547">Nucleotide-binding</keyword>
<comment type="similarity">
    <text evidence="4">In the C-terminal section; belongs to the protein kinase superfamily. Ser/Thr protein kinase family.</text>
</comment>
<dbReference type="InterPro" id="IPR000719">
    <property type="entry name" value="Prot_kinase_dom"/>
</dbReference>
<name>A0A5J4ZCP1_9ASTE</name>
<protein>
    <recommendedName>
        <fullName evidence="5">non-specific serine/threonine protein kinase</fullName>
        <ecNumber evidence="5">2.7.11.1</ecNumber>
    </recommendedName>
</protein>
<dbReference type="Pfam" id="PF00139">
    <property type="entry name" value="Lectin_legB"/>
    <property type="match status" value="1"/>
</dbReference>
<sequence length="1141" mass="127838">MGWISEMGFRFTNNVKRSLADESKNDARLGILSFEVAKIMSRLVSLYNSLSDDEMMKLRNSIMKSEGIAYLNSNDESFLLNLACAERLEDVDKAASAVARLGHKCSDCGLNWFDVIYTDLKLGIIDLGKLEYRSRGTEKRIEKMEGLISATACLYSALEGLTELEISERKLQQWKNNKAAMQSQKMNFDLFDQKIALQRKQVRHYRQISLWSKTFDKSVGLMARIVCIVYARICTVFGPDIPALPSISLRNTRCLQQRYAIRVQPEYCFIEPIREQVNFRSGPIPKTSKPYLVRFYSRKSILFSPEDCGFGTSNRVFHAAEPSTVGGSGLAVRYANVIQLAERYLDSGVTIGDDAREGLYQMLPENLKTLVRSKLSRNLRTMDNDESLAVGWREALTAIMGWLAPMAHDTLKWQVERNFEKMNFDTKPSVLLLQTLHFSNKEKTEAAIAEVLVGLSCIYRLFFFFIFLSLPASSQQDEFFFSGFHGDNTNLSLNGVAEIEKNGILQLTNYTLRLMGHAFYSSPLQFKNSTNGDAFSFSTCFAFAISPEYPKLGGHGLAFTISPSKDFKSALPSQYLGLLNANDTGNFSNHLFAVEFDTVQDFEFRDINDNHVGIDINSLDSNISAAAAFFADDGTKQDVNLKSGKAILAWIEYDSITNLINVTISPSSAKPRFPILSFHCDLSPILHEKMYIGFSSSTGLLASSHYILGWSFKMNGDAKSLNLHSLPSLPGTKKKHTILIIVVSILSIVLVIGAIFIAIYLIKKIKNRDVIEAWELEVGPHRYSYQELKQATRGFKDSELIGHGGFGRVYKGTLPNSKTEVAVKQISHESKQGLKEFVAEIASIGRLRHRNLVQLLGWCRRRGDLLLVYDFMPNESLDKHLFDEPKTILSWEQRFKIVKGVASGLLYLHEGYEQIVIHRDVKASNVLLDGELNGRLGDFGLAKLYEHGSNPGTTRVVGTLGYLAPELPRTGKASTWSDVFAFGALLLEVVCGRRPIESKALPEELVLMDWVWDKLREGRVLDVVDPKLEGEFDENEVLMVLKLGLMCSNYAPLARPSMRQVMRYLEGEIGLPEDLRAPATAAYGGEKRGGEGLDDYVHSLDPLSFDKVSSSSFEGNRDVDASFASISTSPLSLLYHRGEAR</sequence>
<dbReference type="InterPro" id="IPR001220">
    <property type="entry name" value="Legume_lectin_dom"/>
</dbReference>
<dbReference type="PROSITE" id="PS50011">
    <property type="entry name" value="PROTEIN_KINASE_DOM"/>
    <property type="match status" value="1"/>
</dbReference>
<dbReference type="FunFam" id="1.10.510.10:FF:000108">
    <property type="entry name" value="L-type lectin-domain containing receptor kinase S.4"/>
    <property type="match status" value="1"/>
</dbReference>
<dbReference type="GO" id="GO:0004674">
    <property type="term" value="F:protein serine/threonine kinase activity"/>
    <property type="evidence" value="ECO:0007669"/>
    <property type="project" value="UniProtKB-KW"/>
</dbReference>
<gene>
    <name evidence="25" type="ORF">F0562_016686</name>
</gene>
<comment type="similarity">
    <text evidence="3">In the N-terminal section; belongs to the leguminous lectin family.</text>
</comment>
<keyword evidence="10" id="KW-0732">Signal</keyword>
<evidence type="ECO:0000259" key="24">
    <source>
        <dbReference type="PROSITE" id="PS50011"/>
    </source>
</evidence>
<dbReference type="InterPro" id="IPR021864">
    <property type="entry name" value="DUF3475"/>
</dbReference>
<dbReference type="Gene3D" id="3.30.200.20">
    <property type="entry name" value="Phosphorylase Kinase, domain 1"/>
    <property type="match status" value="1"/>
</dbReference>
<evidence type="ECO:0000256" key="3">
    <source>
        <dbReference type="ARBA" id="ARBA00008536"/>
    </source>
</evidence>
<dbReference type="PROSITE" id="PS00108">
    <property type="entry name" value="PROTEIN_KINASE_ST"/>
    <property type="match status" value="1"/>
</dbReference>
<dbReference type="InterPro" id="IPR007700">
    <property type="entry name" value="DUF668"/>
</dbReference>
<keyword evidence="16 23" id="KW-1133">Transmembrane helix</keyword>
<evidence type="ECO:0000256" key="4">
    <source>
        <dbReference type="ARBA" id="ARBA00010217"/>
    </source>
</evidence>
<dbReference type="InterPro" id="IPR008271">
    <property type="entry name" value="Ser/Thr_kinase_AS"/>
</dbReference>
<keyword evidence="26" id="KW-1185">Reference proteome</keyword>
<dbReference type="PROSITE" id="PS00107">
    <property type="entry name" value="PROTEIN_KINASE_ATP"/>
    <property type="match status" value="1"/>
</dbReference>
<dbReference type="SMART" id="SM00220">
    <property type="entry name" value="S_TKc"/>
    <property type="match status" value="1"/>
</dbReference>
<dbReference type="GO" id="GO:0002229">
    <property type="term" value="P:defense response to oomycetes"/>
    <property type="evidence" value="ECO:0007669"/>
    <property type="project" value="UniProtKB-ARBA"/>
</dbReference>
<evidence type="ECO:0000256" key="6">
    <source>
        <dbReference type="ARBA" id="ARBA00022475"/>
    </source>
</evidence>
<comment type="catalytic activity">
    <reaction evidence="20">
        <text>L-threonyl-[protein] + ATP = O-phospho-L-threonyl-[protein] + ADP + H(+)</text>
        <dbReference type="Rhea" id="RHEA:46608"/>
        <dbReference type="Rhea" id="RHEA-COMP:11060"/>
        <dbReference type="Rhea" id="RHEA-COMP:11605"/>
        <dbReference type="ChEBI" id="CHEBI:15378"/>
        <dbReference type="ChEBI" id="CHEBI:30013"/>
        <dbReference type="ChEBI" id="CHEBI:30616"/>
        <dbReference type="ChEBI" id="CHEBI:61977"/>
        <dbReference type="ChEBI" id="CHEBI:456216"/>
        <dbReference type="EC" id="2.7.11.1"/>
    </reaction>
</comment>
<evidence type="ECO:0000256" key="11">
    <source>
        <dbReference type="ARBA" id="ARBA00022734"/>
    </source>
</evidence>
<dbReference type="EC" id="2.7.11.1" evidence="5"/>
<keyword evidence="14" id="KW-0611">Plant defense</keyword>
<dbReference type="SUPFAM" id="SSF49899">
    <property type="entry name" value="Concanavalin A-like lectins/glucanases"/>
    <property type="match status" value="1"/>
</dbReference>
<dbReference type="Proteomes" id="UP000325577">
    <property type="component" value="Linkage Group LG8"/>
</dbReference>
<dbReference type="InterPro" id="IPR013320">
    <property type="entry name" value="ConA-like_dom_sf"/>
</dbReference>
<feature type="domain" description="Protein kinase" evidence="24">
    <location>
        <begin position="795"/>
        <end position="1071"/>
    </location>
</feature>
<dbReference type="CDD" id="cd06899">
    <property type="entry name" value="lectin_legume_LecRK_Arcelin_ConA"/>
    <property type="match status" value="1"/>
</dbReference>
<dbReference type="AlphaFoldDB" id="A0A5J4ZCP1"/>
<dbReference type="GO" id="GO:0045927">
    <property type="term" value="P:positive regulation of growth"/>
    <property type="evidence" value="ECO:0007669"/>
    <property type="project" value="InterPro"/>
</dbReference>
<dbReference type="Pfam" id="PF11961">
    <property type="entry name" value="DUF3475"/>
    <property type="match status" value="1"/>
</dbReference>
<reference evidence="25 26" key="1">
    <citation type="submission" date="2019-09" db="EMBL/GenBank/DDBJ databases">
        <title>A chromosome-level genome assembly of the Chinese tupelo Nyssa sinensis.</title>
        <authorList>
            <person name="Yang X."/>
            <person name="Kang M."/>
            <person name="Yang Y."/>
            <person name="Xiong H."/>
            <person name="Wang M."/>
            <person name="Zhang Z."/>
            <person name="Wang Z."/>
            <person name="Wu H."/>
            <person name="Ma T."/>
            <person name="Liu J."/>
            <person name="Xi Z."/>
        </authorList>
    </citation>
    <scope>NUCLEOTIDE SEQUENCE [LARGE SCALE GENOMIC DNA]</scope>
    <source>
        <strain evidence="25">J267</strain>
        <tissue evidence="25">Leaf</tissue>
    </source>
</reference>
<dbReference type="CDD" id="cd14066">
    <property type="entry name" value="STKc_IRAK"/>
    <property type="match status" value="1"/>
</dbReference>
<evidence type="ECO:0000256" key="21">
    <source>
        <dbReference type="ARBA" id="ARBA00048679"/>
    </source>
</evidence>
<dbReference type="OrthoDB" id="543442at2759"/>
<evidence type="ECO:0000256" key="10">
    <source>
        <dbReference type="ARBA" id="ARBA00022729"/>
    </source>
</evidence>
<keyword evidence="17 23" id="KW-0472">Membrane</keyword>
<dbReference type="FunFam" id="3.30.200.20:FF:000112">
    <property type="entry name" value="Lectin-domain containing receptor kinase A4.3"/>
    <property type="match status" value="1"/>
</dbReference>
<feature type="transmembrane region" description="Helical" evidence="23">
    <location>
        <begin position="738"/>
        <end position="762"/>
    </location>
</feature>
<dbReference type="Pfam" id="PF00069">
    <property type="entry name" value="Pkinase"/>
    <property type="match status" value="1"/>
</dbReference>